<protein>
    <submittedName>
        <fullName evidence="1">Uncharacterized protein</fullName>
    </submittedName>
</protein>
<keyword evidence="2" id="KW-1185">Reference proteome</keyword>
<dbReference type="EMBL" id="RRZR01000043">
    <property type="protein sequence ID" value="RRR42586.1"/>
    <property type="molecule type" value="Genomic_DNA"/>
</dbReference>
<comment type="caution">
    <text evidence="1">The sequence shown here is derived from an EMBL/GenBank/DDBJ whole genome shotgun (WGS) entry which is preliminary data.</text>
</comment>
<dbReference type="Proteomes" id="UP000268891">
    <property type="component" value="Unassembled WGS sequence"/>
</dbReference>
<reference evidence="1" key="1">
    <citation type="submission" date="2018-11" db="EMBL/GenBank/DDBJ databases">
        <authorList>
            <person name="Sattar A."/>
            <person name="Zunita Z."/>
            <person name="Jalila A."/>
            <person name="Saleha A.A."/>
        </authorList>
    </citation>
    <scope>NUCLEOTIDE SEQUENCE</scope>
    <source>
        <strain evidence="1">F12-74</strain>
    </source>
</reference>
<accession>A0ACD2EJS7</accession>
<evidence type="ECO:0000313" key="2">
    <source>
        <dbReference type="Proteomes" id="UP000268891"/>
    </source>
</evidence>
<sequence>MDPQILNGLVEVDGGIFANQPVLSLGGIYYDVAVVLWMLGGVNAFQIPGADEYNGVVVNDNYTAPSTRCAPRPLTIRWSATTATSPTSPTAAKPR</sequence>
<proteinExistence type="predicted"/>
<evidence type="ECO:0000313" key="1">
    <source>
        <dbReference type="EMBL" id="RRR42586.1"/>
    </source>
</evidence>
<name>A0ACD2EJS7_9MYCO</name>
<organism evidence="1 2">
    <name type="scientific">Mycolicibacter terrae</name>
    <dbReference type="NCBI Taxonomy" id="1788"/>
    <lineage>
        <taxon>Bacteria</taxon>
        <taxon>Bacillati</taxon>
        <taxon>Actinomycetota</taxon>
        <taxon>Actinomycetes</taxon>
        <taxon>Mycobacteriales</taxon>
        <taxon>Mycobacteriaceae</taxon>
        <taxon>Mycolicibacter</taxon>
    </lineage>
</organism>
<gene>
    <name evidence="1" type="ORF">EHH44_16875</name>
</gene>